<dbReference type="Proteomes" id="UP000317909">
    <property type="component" value="Chromosome"/>
</dbReference>
<dbReference type="PANTHER" id="PTHR30093:SF2">
    <property type="entry name" value="TYPE II SECRETION SYSTEM PROTEIN H"/>
    <property type="match status" value="1"/>
</dbReference>
<dbReference type="InterPro" id="IPR045584">
    <property type="entry name" value="Pilin-like"/>
</dbReference>
<organism evidence="3 4">
    <name type="scientific">Lacipirellula limnantheis</name>
    <dbReference type="NCBI Taxonomy" id="2528024"/>
    <lineage>
        <taxon>Bacteria</taxon>
        <taxon>Pseudomonadati</taxon>
        <taxon>Planctomycetota</taxon>
        <taxon>Planctomycetia</taxon>
        <taxon>Pirellulales</taxon>
        <taxon>Lacipirellulaceae</taxon>
        <taxon>Lacipirellula</taxon>
    </lineage>
</organism>
<dbReference type="InterPro" id="IPR011453">
    <property type="entry name" value="DUF1559"/>
</dbReference>
<dbReference type="InterPro" id="IPR027558">
    <property type="entry name" value="Pre_pil_HX9DG_C"/>
</dbReference>
<protein>
    <recommendedName>
        <fullName evidence="2">DUF1559 domain-containing protein</fullName>
    </recommendedName>
</protein>
<dbReference type="Pfam" id="PF07596">
    <property type="entry name" value="SBP_bac_10"/>
    <property type="match status" value="1"/>
</dbReference>
<feature type="transmembrane region" description="Helical" evidence="1">
    <location>
        <begin position="30"/>
        <end position="53"/>
    </location>
</feature>
<keyword evidence="1" id="KW-0472">Membrane</keyword>
<proteinExistence type="predicted"/>
<dbReference type="AlphaFoldDB" id="A0A517TZ90"/>
<evidence type="ECO:0000313" key="3">
    <source>
        <dbReference type="EMBL" id="QDT73697.1"/>
    </source>
</evidence>
<keyword evidence="4" id="KW-1185">Reference proteome</keyword>
<sequence length="324" mass="35008">MSVIPQHLWLLPRRWRASALGPAAASRPGFTLVELLVVTAILGSLIAIIFPAVQAAREAARRQGCSDHLKQLSLAVAEYEAAERQFPAGRVGCDDTADVPVCPPGLSPERKTAASGFVTLLPYLEQQPLHAQLAVDQGGLWNRNIDDLGWFANPRKAAGVAQRLPLLVCPSDEAEAISDVYAPVLAATGSYAFVQGTKGPAAPRPKAKYDNDGMFVYVTPRRAGEISDGLSRTMLIGEVIMAHTWESSNTWTYARLNADCLRTTEYILNTQPGQGTSYERQNGAFGSNHPQGGFFAFADGHVEFLADQIDHGLYRAMSTIAGEE</sequence>
<dbReference type="SUPFAM" id="SSF54523">
    <property type="entry name" value="Pili subunits"/>
    <property type="match status" value="1"/>
</dbReference>
<evidence type="ECO:0000259" key="2">
    <source>
        <dbReference type="Pfam" id="PF07596"/>
    </source>
</evidence>
<dbReference type="Gene3D" id="3.30.700.10">
    <property type="entry name" value="Glycoprotein, Type 4 Pilin"/>
    <property type="match status" value="1"/>
</dbReference>
<dbReference type="Pfam" id="PF07963">
    <property type="entry name" value="N_methyl"/>
    <property type="match status" value="1"/>
</dbReference>
<dbReference type="PANTHER" id="PTHR30093">
    <property type="entry name" value="GENERAL SECRETION PATHWAY PROTEIN G"/>
    <property type="match status" value="1"/>
</dbReference>
<evidence type="ECO:0000313" key="4">
    <source>
        <dbReference type="Proteomes" id="UP000317909"/>
    </source>
</evidence>
<keyword evidence="1" id="KW-0812">Transmembrane</keyword>
<dbReference type="InterPro" id="IPR012902">
    <property type="entry name" value="N_methyl_site"/>
</dbReference>
<accession>A0A517TZ90</accession>
<dbReference type="RefSeq" id="WP_145433253.1">
    <property type="nucleotide sequence ID" value="NZ_CP036339.1"/>
</dbReference>
<dbReference type="EMBL" id="CP036339">
    <property type="protein sequence ID" value="QDT73697.1"/>
    <property type="molecule type" value="Genomic_DNA"/>
</dbReference>
<dbReference type="OrthoDB" id="282726at2"/>
<name>A0A517TZ90_9BACT</name>
<gene>
    <name evidence="3" type="ORF">I41_28870</name>
</gene>
<dbReference type="KEGG" id="llh:I41_28870"/>
<keyword evidence="1" id="KW-1133">Transmembrane helix</keyword>
<feature type="domain" description="DUF1559" evidence="2">
    <location>
        <begin position="54"/>
        <end position="311"/>
    </location>
</feature>
<evidence type="ECO:0000256" key="1">
    <source>
        <dbReference type="SAM" id="Phobius"/>
    </source>
</evidence>
<dbReference type="NCBIfam" id="TIGR02532">
    <property type="entry name" value="IV_pilin_GFxxxE"/>
    <property type="match status" value="1"/>
</dbReference>
<reference evidence="3 4" key="1">
    <citation type="submission" date="2019-02" db="EMBL/GenBank/DDBJ databases">
        <title>Deep-cultivation of Planctomycetes and their phenomic and genomic characterization uncovers novel biology.</title>
        <authorList>
            <person name="Wiegand S."/>
            <person name="Jogler M."/>
            <person name="Boedeker C."/>
            <person name="Pinto D."/>
            <person name="Vollmers J."/>
            <person name="Rivas-Marin E."/>
            <person name="Kohn T."/>
            <person name="Peeters S.H."/>
            <person name="Heuer A."/>
            <person name="Rast P."/>
            <person name="Oberbeckmann S."/>
            <person name="Bunk B."/>
            <person name="Jeske O."/>
            <person name="Meyerdierks A."/>
            <person name="Storesund J.E."/>
            <person name="Kallscheuer N."/>
            <person name="Luecker S."/>
            <person name="Lage O.M."/>
            <person name="Pohl T."/>
            <person name="Merkel B.J."/>
            <person name="Hornburger P."/>
            <person name="Mueller R.-W."/>
            <person name="Bruemmer F."/>
            <person name="Labrenz M."/>
            <person name="Spormann A.M."/>
            <person name="Op den Camp H."/>
            <person name="Overmann J."/>
            <person name="Amann R."/>
            <person name="Jetten M.S.M."/>
            <person name="Mascher T."/>
            <person name="Medema M.H."/>
            <person name="Devos D.P."/>
            <person name="Kaster A.-K."/>
            <person name="Ovreas L."/>
            <person name="Rohde M."/>
            <person name="Galperin M.Y."/>
            <person name="Jogler C."/>
        </authorList>
    </citation>
    <scope>NUCLEOTIDE SEQUENCE [LARGE SCALE GENOMIC DNA]</scope>
    <source>
        <strain evidence="3 4">I41</strain>
    </source>
</reference>
<dbReference type="NCBIfam" id="TIGR04294">
    <property type="entry name" value="pre_pil_HX9DG"/>
    <property type="match status" value="1"/>
</dbReference>